<feature type="transmembrane region" description="Helical" evidence="1">
    <location>
        <begin position="119"/>
        <end position="139"/>
    </location>
</feature>
<keyword evidence="1" id="KW-0812">Transmembrane</keyword>
<evidence type="ECO:0000313" key="2">
    <source>
        <dbReference type="Ensembl" id="ENSSOCP00000013626.1"/>
    </source>
</evidence>
<reference evidence="2" key="1">
    <citation type="submission" date="2025-08" db="UniProtKB">
        <authorList>
            <consortium name="Ensembl"/>
        </authorList>
    </citation>
    <scope>IDENTIFICATION</scope>
</reference>
<dbReference type="Proteomes" id="UP000694551">
    <property type="component" value="Unplaced"/>
</dbReference>
<dbReference type="AlphaFoldDB" id="A0A8D0FC99"/>
<reference evidence="2" key="2">
    <citation type="submission" date="2025-09" db="UniProtKB">
        <authorList>
            <consortium name="Ensembl"/>
        </authorList>
    </citation>
    <scope>IDENTIFICATION</scope>
</reference>
<evidence type="ECO:0000256" key="1">
    <source>
        <dbReference type="SAM" id="Phobius"/>
    </source>
</evidence>
<evidence type="ECO:0000313" key="3">
    <source>
        <dbReference type="Proteomes" id="UP000694551"/>
    </source>
</evidence>
<proteinExistence type="predicted"/>
<name>A0A8D0FC99_STROC</name>
<keyword evidence="1" id="KW-1133">Transmembrane helix</keyword>
<sequence length="193" mass="19194">MGAAGGCSWVLSHALLCAVCLFCARRARQVTGGPVAGFLLQALAAASDALDPLWPGGDPEGTPHPDPLPGAWVSAMLGQPLVAFGFHRLSGDQATANLLLGGAVALAPAAARLPEEGRLLAAGAVTFLTASSILILAVLTANGPGAVGGLLLGAAYLVPAPGTGNRYDGHPWVLAAGNLALERALRVQQLGGG</sequence>
<keyword evidence="3" id="KW-1185">Reference proteome</keyword>
<organism evidence="2 3">
    <name type="scientific">Strix occidentalis caurina</name>
    <name type="common">northern spotted owl</name>
    <dbReference type="NCBI Taxonomy" id="311401"/>
    <lineage>
        <taxon>Eukaryota</taxon>
        <taxon>Metazoa</taxon>
        <taxon>Chordata</taxon>
        <taxon>Craniata</taxon>
        <taxon>Vertebrata</taxon>
        <taxon>Euteleostomi</taxon>
        <taxon>Archelosauria</taxon>
        <taxon>Archosauria</taxon>
        <taxon>Dinosauria</taxon>
        <taxon>Saurischia</taxon>
        <taxon>Theropoda</taxon>
        <taxon>Coelurosauria</taxon>
        <taxon>Aves</taxon>
        <taxon>Neognathae</taxon>
        <taxon>Neoaves</taxon>
        <taxon>Telluraves</taxon>
        <taxon>Strigiformes</taxon>
        <taxon>Strigidae</taxon>
        <taxon>Strix</taxon>
    </lineage>
</organism>
<dbReference type="Ensembl" id="ENSSOCT00000013994.1">
    <property type="protein sequence ID" value="ENSSOCP00000013626.1"/>
    <property type="gene ID" value="ENSSOCG00000010357.1"/>
</dbReference>
<keyword evidence="1" id="KW-0472">Membrane</keyword>
<accession>A0A8D0FC99</accession>
<protein>
    <submittedName>
        <fullName evidence="2">Uncharacterized protein</fullName>
    </submittedName>
</protein>
<feature type="transmembrane region" description="Helical" evidence="1">
    <location>
        <begin position="6"/>
        <end position="24"/>
    </location>
</feature>